<proteinExistence type="inferred from homology"/>
<evidence type="ECO:0000256" key="5">
    <source>
        <dbReference type="ARBA" id="ARBA00023180"/>
    </source>
</evidence>
<dbReference type="OrthoDB" id="443318at2759"/>
<dbReference type="PROSITE" id="PS00131">
    <property type="entry name" value="CARBOXYPEPT_SER_SER"/>
    <property type="match status" value="1"/>
</dbReference>
<evidence type="ECO:0000256" key="4">
    <source>
        <dbReference type="ARBA" id="ARBA00022801"/>
    </source>
</evidence>
<dbReference type="Pfam" id="PF00450">
    <property type="entry name" value="Peptidase_S10"/>
    <property type="match status" value="1"/>
</dbReference>
<dbReference type="EMBL" id="AWSO01000774">
    <property type="protein sequence ID" value="ESK87500.1"/>
    <property type="molecule type" value="Genomic_DNA"/>
</dbReference>
<accession>V2X4W2</accession>
<comment type="caution">
    <text evidence="7">The sequence shown here is derived from an EMBL/GenBank/DDBJ whole genome shotgun (WGS) entry which is preliminary data.</text>
</comment>
<dbReference type="Gene3D" id="3.40.50.1820">
    <property type="entry name" value="alpha/beta hydrolase"/>
    <property type="match status" value="1"/>
</dbReference>
<name>V2X4W2_MONRO</name>
<keyword evidence="2 6" id="KW-0121">Carboxypeptidase</keyword>
<evidence type="ECO:0000313" key="8">
    <source>
        <dbReference type="Proteomes" id="UP000017559"/>
    </source>
</evidence>
<dbReference type="PRINTS" id="PR00724">
    <property type="entry name" value="CRBOXYPTASEC"/>
</dbReference>
<protein>
    <recommendedName>
        <fullName evidence="6">Carboxypeptidase</fullName>
        <ecNumber evidence="6">3.4.16.-</ecNumber>
    </recommendedName>
</protein>
<organism evidence="7 8">
    <name type="scientific">Moniliophthora roreri (strain MCA 2997)</name>
    <name type="common">Cocoa frosty pod rot fungus</name>
    <name type="synonym">Crinipellis roreri</name>
    <dbReference type="NCBI Taxonomy" id="1381753"/>
    <lineage>
        <taxon>Eukaryota</taxon>
        <taxon>Fungi</taxon>
        <taxon>Dikarya</taxon>
        <taxon>Basidiomycota</taxon>
        <taxon>Agaricomycotina</taxon>
        <taxon>Agaricomycetes</taxon>
        <taxon>Agaricomycetidae</taxon>
        <taxon>Agaricales</taxon>
        <taxon>Marasmiineae</taxon>
        <taxon>Marasmiaceae</taxon>
        <taxon>Moniliophthora</taxon>
    </lineage>
</organism>
<dbReference type="PANTHER" id="PTHR11802:SF479">
    <property type="entry name" value="CARBOXYPEPTIDASE"/>
    <property type="match status" value="1"/>
</dbReference>
<keyword evidence="5" id="KW-0325">Glycoprotein</keyword>
<dbReference type="SUPFAM" id="SSF53474">
    <property type="entry name" value="alpha/beta-Hydrolases"/>
    <property type="match status" value="1"/>
</dbReference>
<dbReference type="GO" id="GO:0006508">
    <property type="term" value="P:proteolysis"/>
    <property type="evidence" value="ECO:0007669"/>
    <property type="project" value="UniProtKB-KW"/>
</dbReference>
<dbReference type="Proteomes" id="UP000017559">
    <property type="component" value="Unassembled WGS sequence"/>
</dbReference>
<dbReference type="HOGENOM" id="CLU_008523_12_3_1"/>
<feature type="chain" id="PRO_5005148263" description="Carboxypeptidase" evidence="6">
    <location>
        <begin position="23"/>
        <end position="517"/>
    </location>
</feature>
<keyword evidence="6" id="KW-0732">Signal</keyword>
<keyword evidence="8" id="KW-1185">Reference proteome</keyword>
<dbReference type="InterPro" id="IPR033124">
    <property type="entry name" value="Ser_caboxypep_his_AS"/>
</dbReference>
<dbReference type="GO" id="GO:0004185">
    <property type="term" value="F:serine-type carboxypeptidase activity"/>
    <property type="evidence" value="ECO:0007669"/>
    <property type="project" value="UniProtKB-UniRule"/>
</dbReference>
<evidence type="ECO:0000256" key="3">
    <source>
        <dbReference type="ARBA" id="ARBA00022670"/>
    </source>
</evidence>
<reference evidence="7 8" key="1">
    <citation type="journal article" date="2014" name="BMC Genomics">
        <title>Genome and secretome analysis of the hemibiotrophic fungal pathogen, Moniliophthora roreri, which causes frosty pod rot disease of cacao: mechanisms of the biotrophic and necrotrophic phases.</title>
        <authorList>
            <person name="Meinhardt L.W."/>
            <person name="Costa G.G.L."/>
            <person name="Thomazella D.P.T."/>
            <person name="Teixeira P.J.P.L."/>
            <person name="Carazzolle M.F."/>
            <person name="Schuster S.C."/>
            <person name="Carlson J.E."/>
            <person name="Guiltinan M.J."/>
            <person name="Mieczkowski P."/>
            <person name="Farmer A."/>
            <person name="Ramaraj T."/>
            <person name="Crozier J."/>
            <person name="Davis R.E."/>
            <person name="Shao J."/>
            <person name="Melnick R.L."/>
            <person name="Pereira G.A.G."/>
            <person name="Bailey B.A."/>
        </authorList>
    </citation>
    <scope>NUCLEOTIDE SEQUENCE [LARGE SCALE GENOMIC DNA]</scope>
    <source>
        <strain evidence="7 8">MCA 2997</strain>
    </source>
</reference>
<dbReference type="KEGG" id="mrr:Moror_2050"/>
<dbReference type="InterPro" id="IPR018202">
    <property type="entry name" value="Ser_caboxypep_ser_AS"/>
</dbReference>
<evidence type="ECO:0000256" key="2">
    <source>
        <dbReference type="ARBA" id="ARBA00022645"/>
    </source>
</evidence>
<dbReference type="InterPro" id="IPR001563">
    <property type="entry name" value="Peptidase_S10"/>
</dbReference>
<gene>
    <name evidence="7" type="ORF">Moror_2050</name>
</gene>
<dbReference type="InterPro" id="IPR029058">
    <property type="entry name" value="AB_hydrolase_fold"/>
</dbReference>
<dbReference type="AlphaFoldDB" id="V2X4W2"/>
<evidence type="ECO:0000256" key="1">
    <source>
        <dbReference type="ARBA" id="ARBA00009431"/>
    </source>
</evidence>
<evidence type="ECO:0000313" key="7">
    <source>
        <dbReference type="EMBL" id="ESK87500.1"/>
    </source>
</evidence>
<evidence type="ECO:0000256" key="6">
    <source>
        <dbReference type="RuleBase" id="RU361156"/>
    </source>
</evidence>
<keyword evidence="4 6" id="KW-0378">Hydrolase</keyword>
<feature type="signal peptide" evidence="6">
    <location>
        <begin position="1"/>
        <end position="22"/>
    </location>
</feature>
<sequence length="517" mass="57955">MLMNLKSLVISVLPCCALLAHGLYQNDEIRALQKEAVKRFQARGSANLNAPRAEVGVKNITFFNPKASKFYVDGKSIPEVGFDVGPSWAGLLPISSDPNETRKLFFWFFPPGPKGSLDDIIFWTNGGPGCSSLEGFLQGNGPFTWSVGTAKPVVNGYSWTNLSSVLWVEQPVGTGFTQGVANIRNGDDLAEQLVGFFNEFLKIFPELKGKNLYLTGESYAGVYIPYIANWIYEHPDKLPDWHLKGTWMGDPLIGDQTRDYQTTVPTFTFLQKYENVFSLNQSYMNTIRQIDQDCGLTEYLNKYLAAPPAGPIPLHPRVRDDICGNIWNNITEAVLLVNPAFNLYRVFDTYPILWDVLGFPGSFDNIQTSPLYFDRKDVKRAIHAPLNVTWKECAGHEHVFPHGDASETVAWRVLPNVIEKSKRTVIAHGLADFFYMAEGTRLVIQNMTWNGKQGFQTNIKTDSFIVEGMGALGRTITERGLTYVEIALSGHEIPQFSPKAAFQTMQYLMGFRDNVSL</sequence>
<dbReference type="PROSITE" id="PS00560">
    <property type="entry name" value="CARBOXYPEPT_SER_HIS"/>
    <property type="match status" value="1"/>
</dbReference>
<comment type="similarity">
    <text evidence="1 6">Belongs to the peptidase S10 family.</text>
</comment>
<dbReference type="EC" id="3.4.16.-" evidence="6"/>
<dbReference type="PANTHER" id="PTHR11802">
    <property type="entry name" value="SERINE PROTEASE FAMILY S10 SERINE CARBOXYPEPTIDASE"/>
    <property type="match status" value="1"/>
</dbReference>
<keyword evidence="3 6" id="KW-0645">Protease</keyword>